<comment type="similarity">
    <text evidence="1">Belongs to the carbon-nitrogen hydrolase superfamily. Nitrilase family.</text>
</comment>
<keyword evidence="3" id="KW-0378">Hydrolase</keyword>
<name>A0ABR8KRB4_9SPHN</name>
<organism evidence="3 4">
    <name type="scientific">Erythrobacter rubeus</name>
    <dbReference type="NCBI Taxonomy" id="2760803"/>
    <lineage>
        <taxon>Bacteria</taxon>
        <taxon>Pseudomonadati</taxon>
        <taxon>Pseudomonadota</taxon>
        <taxon>Alphaproteobacteria</taxon>
        <taxon>Sphingomonadales</taxon>
        <taxon>Erythrobacteraceae</taxon>
        <taxon>Erythrobacter/Porphyrobacter group</taxon>
        <taxon>Erythrobacter</taxon>
    </lineage>
</organism>
<dbReference type="EMBL" id="JACXLC010000001">
    <property type="protein sequence ID" value="MBD2842100.1"/>
    <property type="molecule type" value="Genomic_DNA"/>
</dbReference>
<dbReference type="PANTHER" id="PTHR46044">
    <property type="entry name" value="NITRILASE"/>
    <property type="match status" value="1"/>
</dbReference>
<dbReference type="InterPro" id="IPR036526">
    <property type="entry name" value="C-N_Hydrolase_sf"/>
</dbReference>
<dbReference type="GO" id="GO:0016787">
    <property type="term" value="F:hydrolase activity"/>
    <property type="evidence" value="ECO:0007669"/>
    <property type="project" value="UniProtKB-KW"/>
</dbReference>
<evidence type="ECO:0000313" key="3">
    <source>
        <dbReference type="EMBL" id="MBD2842100.1"/>
    </source>
</evidence>
<dbReference type="PROSITE" id="PS00921">
    <property type="entry name" value="NITRIL_CHT_2"/>
    <property type="match status" value="1"/>
</dbReference>
<dbReference type="PANTHER" id="PTHR46044:SF1">
    <property type="entry name" value="CN HYDROLASE DOMAIN-CONTAINING PROTEIN"/>
    <property type="match status" value="1"/>
</dbReference>
<gene>
    <name evidence="3" type="ORF">IB285_07495</name>
</gene>
<dbReference type="RefSeq" id="WP_190787592.1">
    <property type="nucleotide sequence ID" value="NZ_JACXLC010000001.1"/>
</dbReference>
<evidence type="ECO:0000256" key="1">
    <source>
        <dbReference type="ARBA" id="ARBA00008129"/>
    </source>
</evidence>
<feature type="domain" description="CN hydrolase" evidence="2">
    <location>
        <begin position="2"/>
        <end position="269"/>
    </location>
</feature>
<dbReference type="InterPro" id="IPR003010">
    <property type="entry name" value="C-N_Hydrolase"/>
</dbReference>
<dbReference type="PROSITE" id="PS50263">
    <property type="entry name" value="CN_HYDROLASE"/>
    <property type="match status" value="1"/>
</dbReference>
<keyword evidence="4" id="KW-1185">Reference proteome</keyword>
<sequence>MTKATIAALQIGSHPERKAATLDKILSYEREIAGADLDLLVLPEAVLGGYPKGSDFGTRLGYRLPEGRDAFAKYYGNAVDLDGPEVGALADLAKRCGTTIVAGVIERGGNSLFCTALFITPEEGLVAKHRKLMPTGSERLVWGLGDGSTMPVIDTPFGRIGAAICWENHMPLFRTAMYAKGVDIWCAPTVDHRDVWRSSMRHIAHEGRCFLVSACQYQPSPAALGVEADGWGEDRDLIAGGSMIAGPLGDVLAGSVAAEEGLITSEIDTADLAKARYDFDVVGHYSRPDIFQLNVDETARPGVRFSDRDTEDAPED</sequence>
<dbReference type="SUPFAM" id="SSF56317">
    <property type="entry name" value="Carbon-nitrogen hydrolase"/>
    <property type="match status" value="1"/>
</dbReference>
<dbReference type="InterPro" id="IPR000132">
    <property type="entry name" value="Nitrilase/CN_hydratase_CS"/>
</dbReference>
<evidence type="ECO:0000313" key="4">
    <source>
        <dbReference type="Proteomes" id="UP000635384"/>
    </source>
</evidence>
<dbReference type="InterPro" id="IPR044149">
    <property type="entry name" value="Nitrilases_CHs"/>
</dbReference>
<proteinExistence type="inferred from homology"/>
<evidence type="ECO:0000259" key="2">
    <source>
        <dbReference type="PROSITE" id="PS50263"/>
    </source>
</evidence>
<reference evidence="3 4" key="1">
    <citation type="submission" date="2020-09" db="EMBL/GenBank/DDBJ databases">
        <authorList>
            <person name="Yoon J.-W."/>
        </authorList>
    </citation>
    <scope>NUCLEOTIDE SEQUENCE [LARGE SCALE GENOMIC DNA]</scope>
    <source>
        <strain evidence="3 4">KMU-140</strain>
    </source>
</reference>
<comment type="caution">
    <text evidence="3">The sequence shown here is derived from an EMBL/GenBank/DDBJ whole genome shotgun (WGS) entry which is preliminary data.</text>
</comment>
<accession>A0ABR8KRB4</accession>
<protein>
    <submittedName>
        <fullName evidence="3">Carbon-nitrogen hydrolase family protein</fullName>
    </submittedName>
</protein>
<dbReference type="Gene3D" id="3.60.110.10">
    <property type="entry name" value="Carbon-nitrogen hydrolase"/>
    <property type="match status" value="1"/>
</dbReference>
<dbReference type="Proteomes" id="UP000635384">
    <property type="component" value="Unassembled WGS sequence"/>
</dbReference>
<dbReference type="Pfam" id="PF00795">
    <property type="entry name" value="CN_hydrolase"/>
    <property type="match status" value="1"/>
</dbReference>
<dbReference type="CDD" id="cd07564">
    <property type="entry name" value="nitrilases_CHs"/>
    <property type="match status" value="1"/>
</dbReference>